<keyword evidence="1" id="KW-1133">Transmembrane helix</keyword>
<dbReference type="EMBL" id="JAXCEH010000016">
    <property type="protein sequence ID" value="MFA1556634.1"/>
    <property type="molecule type" value="Genomic_DNA"/>
</dbReference>
<reference evidence="2 3" key="1">
    <citation type="submission" date="2023-11" db="EMBL/GenBank/DDBJ databases">
        <title>Actinomadura monticuli sp. nov., isolated from volcanic ash.</title>
        <authorList>
            <person name="Lee S.D."/>
            <person name="Yang H."/>
            <person name="Kim I.S."/>
        </authorList>
    </citation>
    <scope>NUCLEOTIDE SEQUENCE [LARGE SCALE GENOMIC DNA]</scope>
    <source>
        <strain evidence="2 3">DSM 45346</strain>
    </source>
</reference>
<dbReference type="RefSeq" id="WP_371943377.1">
    <property type="nucleotide sequence ID" value="NZ_JAXCEH010000016.1"/>
</dbReference>
<evidence type="ECO:0000313" key="3">
    <source>
        <dbReference type="Proteomes" id="UP001569904"/>
    </source>
</evidence>
<gene>
    <name evidence="2" type="ORF">SM436_23320</name>
</gene>
<evidence type="ECO:0000313" key="2">
    <source>
        <dbReference type="EMBL" id="MFA1556634.1"/>
    </source>
</evidence>
<feature type="transmembrane region" description="Helical" evidence="1">
    <location>
        <begin position="6"/>
        <end position="25"/>
    </location>
</feature>
<name>A0ABV4R197_9ACTN</name>
<evidence type="ECO:0000256" key="1">
    <source>
        <dbReference type="SAM" id="Phobius"/>
    </source>
</evidence>
<dbReference type="Proteomes" id="UP001569904">
    <property type="component" value="Unassembled WGS sequence"/>
</dbReference>
<protein>
    <submittedName>
        <fullName evidence="2">Uncharacterized protein</fullName>
    </submittedName>
</protein>
<keyword evidence="1" id="KW-0472">Membrane</keyword>
<keyword evidence="1" id="KW-0812">Transmembrane</keyword>
<accession>A0ABV4R197</accession>
<comment type="caution">
    <text evidence="2">The sequence shown here is derived from an EMBL/GenBank/DDBJ whole genome shotgun (WGS) entry which is preliminary data.</text>
</comment>
<keyword evidence="3" id="KW-1185">Reference proteome</keyword>
<proteinExistence type="predicted"/>
<sequence>MTVFVVSAIAVSAALLAGSATLLVANRRRPRYVGRHRAMF</sequence>
<organism evidence="2 3">
    <name type="scientific">Actinomadura chokoriensis</name>
    <dbReference type="NCBI Taxonomy" id="454156"/>
    <lineage>
        <taxon>Bacteria</taxon>
        <taxon>Bacillati</taxon>
        <taxon>Actinomycetota</taxon>
        <taxon>Actinomycetes</taxon>
        <taxon>Streptosporangiales</taxon>
        <taxon>Thermomonosporaceae</taxon>
        <taxon>Actinomadura</taxon>
    </lineage>
</organism>